<dbReference type="GO" id="GO:0005739">
    <property type="term" value="C:mitochondrion"/>
    <property type="evidence" value="ECO:0007669"/>
    <property type="project" value="UniProtKB-SubCell"/>
</dbReference>
<comment type="subcellular location">
    <subcellularLocation>
        <location evidence="2">Mitochondrion</location>
    </subcellularLocation>
</comment>
<dbReference type="InterPro" id="IPR029045">
    <property type="entry name" value="ClpP/crotonase-like_dom_sf"/>
</dbReference>
<dbReference type="InterPro" id="IPR032259">
    <property type="entry name" value="HIBYL-CoA-H"/>
</dbReference>
<evidence type="ECO:0000256" key="4">
    <source>
        <dbReference type="ARBA" id="ARBA00022801"/>
    </source>
</evidence>
<evidence type="ECO:0000256" key="5">
    <source>
        <dbReference type="ARBA" id="ARBA00023128"/>
    </source>
</evidence>
<evidence type="ECO:0000259" key="7">
    <source>
        <dbReference type="Pfam" id="PF16113"/>
    </source>
</evidence>
<dbReference type="InterPro" id="IPR045004">
    <property type="entry name" value="ECH_dom"/>
</dbReference>
<protein>
    <recommendedName>
        <fullName evidence="3">3-hydroxyisobutyryl-CoA hydrolase</fullName>
        <ecNumber evidence="3">3.1.2.4</ecNumber>
    </recommendedName>
    <alternativeName>
        <fullName evidence="6">3-hydroxyisobutyryl-coenzyme A hydrolase</fullName>
    </alternativeName>
</protein>
<dbReference type="GO" id="GO:0003860">
    <property type="term" value="F:3-hydroxyisobutyryl-CoA hydrolase activity"/>
    <property type="evidence" value="ECO:0007669"/>
    <property type="project" value="UniProtKB-EC"/>
</dbReference>
<dbReference type="EMBL" id="JADGKB010000029">
    <property type="protein sequence ID" value="KAJ3258254.1"/>
    <property type="molecule type" value="Genomic_DNA"/>
</dbReference>
<evidence type="ECO:0000256" key="2">
    <source>
        <dbReference type="ARBA" id="ARBA00004173"/>
    </source>
</evidence>
<gene>
    <name evidence="8" type="ORF">HK103_003735</name>
</gene>
<evidence type="ECO:0000256" key="3">
    <source>
        <dbReference type="ARBA" id="ARBA00011915"/>
    </source>
</evidence>
<dbReference type="AlphaFoldDB" id="A0AAD5UL65"/>
<accession>A0AAD5UL65</accession>
<organism evidence="8 9">
    <name type="scientific">Boothiomyces macroporosus</name>
    <dbReference type="NCBI Taxonomy" id="261099"/>
    <lineage>
        <taxon>Eukaryota</taxon>
        <taxon>Fungi</taxon>
        <taxon>Fungi incertae sedis</taxon>
        <taxon>Chytridiomycota</taxon>
        <taxon>Chytridiomycota incertae sedis</taxon>
        <taxon>Chytridiomycetes</taxon>
        <taxon>Rhizophydiales</taxon>
        <taxon>Terramycetaceae</taxon>
        <taxon>Boothiomyces</taxon>
    </lineage>
</organism>
<evidence type="ECO:0000256" key="6">
    <source>
        <dbReference type="ARBA" id="ARBA00031181"/>
    </source>
</evidence>
<sequence>MLKRGIKRVLQTGMHLKNYSTQETPSVHHKKSQSIRNFVLDRPAALNALNLEMIYNITPQLQAWQEADLCKVIVLSSAPGSRAFCAGGDVKQIVLDAKESLAGVRKGALFFEQEYKLNHLIATTKKPFVSILDGVTMGGGVGLSVHGHFRIVTENTLIAMPETSIGLFPDVGGSFFLPRMDGELGTFLGLTGHRLKGEEVYISGFGTHFVPSSRIPALMERLAELETDELDVVNAAIDEFSGELTVDQFKNWSLGGKVGDLIDRCFKHYTIEEIIASLEAETANSDEELAAFATKQLKVLKAASPTSLKVTLAQLRRGARMHIADCFKMEYRLAQQFLVTPDFLDGVTAKLINKTTAVWNPPFDQLSSITEKEIDEKFFGERDTPDLELYNRLSYYDYPHRTLSGLPTDRDVFRVVNGEGRRGARTAKPNTKLEVMEWIKQNWGRYDTGVIGEIYIPTMNTLDGGRGKGKVGLLEKVQAILDRHAKETKTGIEWH</sequence>
<dbReference type="Gene3D" id="3.90.226.10">
    <property type="entry name" value="2-enoyl-CoA Hydratase, Chain A, domain 1"/>
    <property type="match status" value="1"/>
</dbReference>
<feature type="domain" description="Enoyl-CoA hydratase/isomerase" evidence="7">
    <location>
        <begin position="36"/>
        <end position="378"/>
    </location>
</feature>
<dbReference type="SUPFAM" id="SSF52096">
    <property type="entry name" value="ClpP/crotonase"/>
    <property type="match status" value="1"/>
</dbReference>
<comment type="catalytic activity">
    <reaction evidence="1">
        <text>3-hydroxy-2-methylpropanoyl-CoA + H2O = 3-hydroxy-2-methylpropanoate + CoA + H(+)</text>
        <dbReference type="Rhea" id="RHEA:20888"/>
        <dbReference type="ChEBI" id="CHEBI:11805"/>
        <dbReference type="ChEBI" id="CHEBI:15377"/>
        <dbReference type="ChEBI" id="CHEBI:15378"/>
        <dbReference type="ChEBI" id="CHEBI:57287"/>
        <dbReference type="ChEBI" id="CHEBI:57340"/>
        <dbReference type="EC" id="3.1.2.4"/>
    </reaction>
</comment>
<dbReference type="GO" id="GO:0006574">
    <property type="term" value="P:L-valine catabolic process"/>
    <property type="evidence" value="ECO:0007669"/>
    <property type="project" value="TreeGrafter"/>
</dbReference>
<evidence type="ECO:0000313" key="9">
    <source>
        <dbReference type="Proteomes" id="UP001210925"/>
    </source>
</evidence>
<dbReference type="Pfam" id="PF16113">
    <property type="entry name" value="ECH_2"/>
    <property type="match status" value="1"/>
</dbReference>
<keyword evidence="9" id="KW-1185">Reference proteome</keyword>
<dbReference type="NCBIfam" id="NF004127">
    <property type="entry name" value="PRK05617.1"/>
    <property type="match status" value="1"/>
</dbReference>
<evidence type="ECO:0000313" key="8">
    <source>
        <dbReference type="EMBL" id="KAJ3258254.1"/>
    </source>
</evidence>
<dbReference type="PANTHER" id="PTHR43176">
    <property type="entry name" value="3-HYDROXYISOBUTYRYL-COA HYDROLASE-RELATED"/>
    <property type="match status" value="1"/>
</dbReference>
<name>A0AAD5UL65_9FUNG</name>
<proteinExistence type="predicted"/>
<dbReference type="CDD" id="cd06558">
    <property type="entry name" value="crotonase-like"/>
    <property type="match status" value="1"/>
</dbReference>
<keyword evidence="4" id="KW-0378">Hydrolase</keyword>
<comment type="caution">
    <text evidence="8">The sequence shown here is derived from an EMBL/GenBank/DDBJ whole genome shotgun (WGS) entry which is preliminary data.</text>
</comment>
<dbReference type="EC" id="3.1.2.4" evidence="3"/>
<keyword evidence="5" id="KW-0496">Mitochondrion</keyword>
<reference evidence="8" key="1">
    <citation type="submission" date="2020-05" db="EMBL/GenBank/DDBJ databases">
        <title>Phylogenomic resolution of chytrid fungi.</title>
        <authorList>
            <person name="Stajich J.E."/>
            <person name="Amses K."/>
            <person name="Simmons R."/>
            <person name="Seto K."/>
            <person name="Myers J."/>
            <person name="Bonds A."/>
            <person name="Quandt C.A."/>
            <person name="Barry K."/>
            <person name="Liu P."/>
            <person name="Grigoriev I."/>
            <person name="Longcore J.E."/>
            <person name="James T.Y."/>
        </authorList>
    </citation>
    <scope>NUCLEOTIDE SEQUENCE</scope>
    <source>
        <strain evidence="8">PLAUS21</strain>
    </source>
</reference>
<dbReference type="PANTHER" id="PTHR43176:SF3">
    <property type="entry name" value="3-HYDROXYISOBUTYRYL-COA HYDROLASE, MITOCHONDRIAL"/>
    <property type="match status" value="1"/>
</dbReference>
<dbReference type="FunFam" id="3.90.226.10:FF:000026">
    <property type="entry name" value="3-hydroxyisobutyryl-CoA hydrolase, mitochondrial"/>
    <property type="match status" value="1"/>
</dbReference>
<evidence type="ECO:0000256" key="1">
    <source>
        <dbReference type="ARBA" id="ARBA00001709"/>
    </source>
</evidence>
<dbReference type="Proteomes" id="UP001210925">
    <property type="component" value="Unassembled WGS sequence"/>
</dbReference>